<accession>A0A9Q8CGZ2</accession>
<dbReference type="GO" id="GO:0016747">
    <property type="term" value="F:acyltransferase activity, transferring groups other than amino-acyl groups"/>
    <property type="evidence" value="ECO:0007669"/>
    <property type="project" value="InterPro"/>
</dbReference>
<dbReference type="InterPro" id="IPR000182">
    <property type="entry name" value="GNAT_dom"/>
</dbReference>
<proteinExistence type="predicted"/>
<dbReference type="AlphaFoldDB" id="A0A9Q8CGZ2"/>
<dbReference type="SUPFAM" id="SSF55729">
    <property type="entry name" value="Acyl-CoA N-acyltransferases (Nat)"/>
    <property type="match status" value="1"/>
</dbReference>
<dbReference type="Proteomes" id="UP000295280">
    <property type="component" value="Unassembled WGS sequence"/>
</dbReference>
<dbReference type="CDD" id="cd04301">
    <property type="entry name" value="NAT_SF"/>
    <property type="match status" value="1"/>
</dbReference>
<dbReference type="OrthoDB" id="9796171at2"/>
<evidence type="ECO:0000313" key="2">
    <source>
        <dbReference type="EMBL" id="TDL96599.1"/>
    </source>
</evidence>
<evidence type="ECO:0000313" key="3">
    <source>
        <dbReference type="Proteomes" id="UP000295280"/>
    </source>
</evidence>
<dbReference type="EMBL" id="SCWD01000005">
    <property type="protein sequence ID" value="TDL96599.1"/>
    <property type="molecule type" value="Genomic_DNA"/>
</dbReference>
<feature type="domain" description="N-acetyltransferase" evidence="1">
    <location>
        <begin position="5"/>
        <end position="142"/>
    </location>
</feature>
<sequence length="145" mass="16990">MWNTKSFDELTVREWFEISKLRVDTFVVEQNCAYPEIDDHDIDAVHIFKVTDQLEAYARIIDKGDIYIGRVIVHPDYRGTGLGRKLMLKCLSHIEEYFPGKPVKLQGQAHLSAFYRSFGFEEKSVIYFDDMIPHVDMELINEDNI</sequence>
<name>A0A9Q8CGZ2_9STAP</name>
<keyword evidence="3" id="KW-1185">Reference proteome</keyword>
<protein>
    <submittedName>
        <fullName evidence="2">GNAT family N-acetyltransferase</fullName>
    </submittedName>
</protein>
<evidence type="ECO:0000259" key="1">
    <source>
        <dbReference type="PROSITE" id="PS51186"/>
    </source>
</evidence>
<dbReference type="RefSeq" id="WP_133418283.1">
    <property type="nucleotide sequence ID" value="NZ_SCWD01000005.1"/>
</dbReference>
<gene>
    <name evidence="2" type="ORF">ERX40_09595</name>
</gene>
<dbReference type="InterPro" id="IPR016181">
    <property type="entry name" value="Acyl_CoA_acyltransferase"/>
</dbReference>
<dbReference type="Pfam" id="PF13673">
    <property type="entry name" value="Acetyltransf_10"/>
    <property type="match status" value="1"/>
</dbReference>
<reference evidence="2 3" key="1">
    <citation type="submission" date="2019-01" db="EMBL/GenBank/DDBJ databases">
        <title>Draft genome sequences of the type strains of six Macrococcus species.</title>
        <authorList>
            <person name="Mazhar S."/>
            <person name="Altermann E."/>
            <person name="Hill C."/>
            <person name="Mcauliffe O."/>
        </authorList>
    </citation>
    <scope>NUCLEOTIDE SEQUENCE [LARGE SCALE GENOMIC DNA]</scope>
    <source>
        <strain evidence="2 3">ATCC 51828</strain>
    </source>
</reference>
<comment type="caution">
    <text evidence="2">The sequence shown here is derived from an EMBL/GenBank/DDBJ whole genome shotgun (WGS) entry which is preliminary data.</text>
</comment>
<dbReference type="Gene3D" id="3.40.630.30">
    <property type="match status" value="1"/>
</dbReference>
<organism evidence="2 3">
    <name type="scientific">Macrococcus carouselicus</name>
    <dbReference type="NCBI Taxonomy" id="69969"/>
    <lineage>
        <taxon>Bacteria</taxon>
        <taxon>Bacillati</taxon>
        <taxon>Bacillota</taxon>
        <taxon>Bacilli</taxon>
        <taxon>Bacillales</taxon>
        <taxon>Staphylococcaceae</taxon>
        <taxon>Macrococcus</taxon>
    </lineage>
</organism>
<dbReference type="PROSITE" id="PS51186">
    <property type="entry name" value="GNAT"/>
    <property type="match status" value="1"/>
</dbReference>